<dbReference type="EMBL" id="AP018045">
    <property type="protein sequence ID" value="BAX53201.1"/>
    <property type="molecule type" value="Genomic_DNA"/>
</dbReference>
<reference evidence="5 7" key="3">
    <citation type="submission" date="2020-09" db="EMBL/GenBank/DDBJ databases">
        <title>Complete, closed and curated genome sequences of Photobacterium damselae subsp. piscicida isolates from Australia indicate localised evolution and additional plasmid-borne pathogenicity mechanisms.</title>
        <authorList>
            <person name="Baseggio L."/>
            <person name="Silayeva O."/>
            <person name="Buller N."/>
            <person name="Landos M."/>
            <person name="Engelstaedter J."/>
            <person name="Barnes A.C."/>
        </authorList>
    </citation>
    <scope>NUCLEOTIDE SEQUENCE [LARGE SCALE GENOMIC DNA]</scope>
    <source>
        <strain evidence="5 7">AS-16-0540-1</strain>
    </source>
</reference>
<dbReference type="Pfam" id="PF00583">
    <property type="entry name" value="Acetyltransf_1"/>
    <property type="match status" value="1"/>
</dbReference>
<dbReference type="SUPFAM" id="SSF55729">
    <property type="entry name" value="Acyl-CoA N-acyltransferases (Nat)"/>
    <property type="match status" value="1"/>
</dbReference>
<keyword evidence="1 5" id="KW-0808">Transferase</keyword>
<sequence>MDIKIDDLSDGKVLLLLEEHLADMYATAPPESVHALDVDELKSKDVTFFSCWLGSELMGCVAIKELTQTHAELKSMRTVSASRKLGVATNLLNHIIDTSRARGYQKLSLETGSDEYFKAARNLYEKFGFIYCEPFADYQPDPHSEFMTLLLNEELK</sequence>
<gene>
    <name evidence="5" type="ORF">IC627_06905</name>
    <name evidence="4" type="ORF">PDPUS_1_01827</name>
</gene>
<dbReference type="Proteomes" id="UP000516656">
    <property type="component" value="Chromosome 1"/>
</dbReference>
<dbReference type="EMBL" id="CP061854">
    <property type="protein sequence ID" value="QOD57596.1"/>
    <property type="molecule type" value="Genomic_DNA"/>
</dbReference>
<dbReference type="GO" id="GO:0016747">
    <property type="term" value="F:acyltransferase activity, transferring groups other than amino-acyl groups"/>
    <property type="evidence" value="ECO:0007669"/>
    <property type="project" value="InterPro"/>
</dbReference>
<dbReference type="AlphaFoldDB" id="A0A1V1VC93"/>
<proteinExistence type="predicted"/>
<evidence type="ECO:0000256" key="2">
    <source>
        <dbReference type="ARBA" id="ARBA00023315"/>
    </source>
</evidence>
<feature type="domain" description="N-acetyltransferase" evidence="3">
    <location>
        <begin position="3"/>
        <end position="152"/>
    </location>
</feature>
<protein>
    <submittedName>
        <fullName evidence="5">GNAT family N-acetyltransferase</fullName>
    </submittedName>
    <submittedName>
        <fullName evidence="4">N-acetyltransferase YsnE</fullName>
    </submittedName>
</protein>
<dbReference type="GeneID" id="93397870"/>
<dbReference type="Proteomes" id="UP000218676">
    <property type="component" value="Chromosome 1"/>
</dbReference>
<evidence type="ECO:0000313" key="5">
    <source>
        <dbReference type="EMBL" id="QOD57596.1"/>
    </source>
</evidence>
<evidence type="ECO:0000313" key="4">
    <source>
        <dbReference type="EMBL" id="BAX53201.1"/>
    </source>
</evidence>
<evidence type="ECO:0000313" key="6">
    <source>
        <dbReference type="Proteomes" id="UP000218676"/>
    </source>
</evidence>
<dbReference type="Gene3D" id="3.40.630.30">
    <property type="match status" value="1"/>
</dbReference>
<dbReference type="RefSeq" id="WP_086958289.1">
    <property type="nucleotide sequence ID" value="NZ_AP018045.1"/>
</dbReference>
<organism evidence="4 6">
    <name type="scientific">Photobacterium damsela subsp. piscicida</name>
    <name type="common">Pasteurella piscicida</name>
    <dbReference type="NCBI Taxonomy" id="38294"/>
    <lineage>
        <taxon>Bacteria</taxon>
        <taxon>Pseudomonadati</taxon>
        <taxon>Pseudomonadota</taxon>
        <taxon>Gammaproteobacteria</taxon>
        <taxon>Vibrionales</taxon>
        <taxon>Vibrionaceae</taxon>
        <taxon>Photobacterium</taxon>
    </lineage>
</organism>
<dbReference type="CDD" id="cd04301">
    <property type="entry name" value="NAT_SF"/>
    <property type="match status" value="1"/>
</dbReference>
<dbReference type="InterPro" id="IPR000182">
    <property type="entry name" value="GNAT_dom"/>
</dbReference>
<accession>A0A1V1VC93</accession>
<dbReference type="InterPro" id="IPR050832">
    <property type="entry name" value="Bact_Acetyltransf"/>
</dbReference>
<dbReference type="PANTHER" id="PTHR43877">
    <property type="entry name" value="AMINOALKYLPHOSPHONATE N-ACETYLTRANSFERASE-RELATED-RELATED"/>
    <property type="match status" value="1"/>
</dbReference>
<dbReference type="PROSITE" id="PS51186">
    <property type="entry name" value="GNAT"/>
    <property type="match status" value="1"/>
</dbReference>
<dbReference type="InterPro" id="IPR016181">
    <property type="entry name" value="Acyl_CoA_acyltransferase"/>
</dbReference>
<evidence type="ECO:0000313" key="7">
    <source>
        <dbReference type="Proteomes" id="UP000516656"/>
    </source>
</evidence>
<reference evidence="4" key="1">
    <citation type="journal article" date="2017" name="Genome Announc.">
        <title>Whole-Genome Sequence of Photobacterium damselae subsp. piscicida Strain 91-197, Isolated from Hybrid Striped Bass (Morone sp.) in the United States.</title>
        <authorList>
            <person name="Teru Y."/>
            <person name="Hikima J."/>
            <person name="Kono T."/>
            <person name="Sakai M."/>
            <person name="Takano T."/>
            <person name="Hawke J.P."/>
            <person name="Takeyama H."/>
            <person name="Aoki T."/>
        </authorList>
    </citation>
    <scope>NUCLEOTIDE SEQUENCE</scope>
    <source>
        <strain evidence="4">91-197</strain>
    </source>
</reference>
<evidence type="ECO:0000259" key="3">
    <source>
        <dbReference type="PROSITE" id="PS51186"/>
    </source>
</evidence>
<keyword evidence="2" id="KW-0012">Acyltransferase</keyword>
<name>A0A1V1VC93_PHODP</name>
<evidence type="ECO:0000256" key="1">
    <source>
        <dbReference type="ARBA" id="ARBA00022679"/>
    </source>
</evidence>
<dbReference type="PANTHER" id="PTHR43877:SF5">
    <property type="entry name" value="BLL8307 PROTEIN"/>
    <property type="match status" value="1"/>
</dbReference>
<reference evidence="6" key="2">
    <citation type="submission" date="2017-05" db="EMBL/GenBank/DDBJ databases">
        <title>Whole genome sequence of fish pathogenic bacteria, Photobacterium damselae subsp. piscicida, strain 91-197, isolated from hybrid striped bass (Morone sp.) in USA.</title>
        <authorList>
            <person name="Teru Y."/>
            <person name="Hikima J."/>
            <person name="Kono T."/>
            <person name="Sakai M."/>
            <person name="Takano T."/>
            <person name="Hawke J.P."/>
            <person name="Takeyama H."/>
            <person name="Aoki T."/>
        </authorList>
    </citation>
    <scope>NUCLEOTIDE SEQUENCE [LARGE SCALE GENOMIC DNA]</scope>
    <source>
        <strain evidence="6">91-197</strain>
    </source>
</reference>